<dbReference type="EC" id="4.1.1.35" evidence="5"/>
<dbReference type="PANTHER" id="PTHR43078">
    <property type="entry name" value="UDP-GLUCURONIC ACID DECARBOXYLASE-RELATED"/>
    <property type="match status" value="1"/>
</dbReference>
<evidence type="ECO:0000256" key="4">
    <source>
        <dbReference type="ARBA" id="ARBA00007505"/>
    </source>
</evidence>
<dbReference type="CDD" id="cd05230">
    <property type="entry name" value="UGD_SDR_e"/>
    <property type="match status" value="1"/>
</dbReference>
<evidence type="ECO:0000256" key="6">
    <source>
        <dbReference type="ARBA" id="ARBA00022692"/>
    </source>
</evidence>
<evidence type="ECO:0000256" key="1">
    <source>
        <dbReference type="ARBA" id="ARBA00001911"/>
    </source>
</evidence>
<keyword evidence="7" id="KW-0210">Decarboxylase</keyword>
<comment type="function">
    <text evidence="14">Catalyzes the NAD-dependent decarboxylation of UDP-glucuronic acid to UDP-xylose. Necessary for the biosynthesis of the core tetrasaccharide in glycosaminoglycan biosynthesis.</text>
</comment>
<dbReference type="EMBL" id="JBJQOH010000002">
    <property type="protein sequence ID" value="KAL3695450.1"/>
    <property type="molecule type" value="Genomic_DNA"/>
</dbReference>
<dbReference type="Gene3D" id="3.40.50.720">
    <property type="entry name" value="NAD(P)-binding Rossmann-like Domain"/>
    <property type="match status" value="2"/>
</dbReference>
<dbReference type="InterPro" id="IPR016040">
    <property type="entry name" value="NAD(P)-bd_dom"/>
</dbReference>
<comment type="caution">
    <text evidence="16">The sequence shown here is derived from an EMBL/GenBank/DDBJ whole genome shotgun (WGS) entry which is preliminary data.</text>
</comment>
<evidence type="ECO:0000256" key="2">
    <source>
        <dbReference type="ARBA" id="ARBA00004447"/>
    </source>
</evidence>
<evidence type="ECO:0000256" key="5">
    <source>
        <dbReference type="ARBA" id="ARBA00012290"/>
    </source>
</evidence>
<evidence type="ECO:0000256" key="8">
    <source>
        <dbReference type="ARBA" id="ARBA00022968"/>
    </source>
</evidence>
<keyword evidence="10" id="KW-0520">NAD</keyword>
<dbReference type="GO" id="GO:0032580">
    <property type="term" value="C:Golgi cisterna membrane"/>
    <property type="evidence" value="ECO:0007669"/>
    <property type="project" value="UniProtKB-SubCell"/>
</dbReference>
<name>A0ABD3HZC3_9MARC</name>
<evidence type="ECO:0000256" key="3">
    <source>
        <dbReference type="ARBA" id="ARBA00005100"/>
    </source>
</evidence>
<organism evidence="16 17">
    <name type="scientific">Riccia sorocarpa</name>
    <dbReference type="NCBI Taxonomy" id="122646"/>
    <lineage>
        <taxon>Eukaryota</taxon>
        <taxon>Viridiplantae</taxon>
        <taxon>Streptophyta</taxon>
        <taxon>Embryophyta</taxon>
        <taxon>Marchantiophyta</taxon>
        <taxon>Marchantiopsida</taxon>
        <taxon>Marchantiidae</taxon>
        <taxon>Marchantiales</taxon>
        <taxon>Ricciaceae</taxon>
        <taxon>Riccia</taxon>
    </lineage>
</organism>
<accession>A0ABD3HZC3</accession>
<reference evidence="16 17" key="1">
    <citation type="submission" date="2024-09" db="EMBL/GenBank/DDBJ databases">
        <title>Chromosome-scale assembly of Riccia sorocarpa.</title>
        <authorList>
            <person name="Paukszto L."/>
        </authorList>
    </citation>
    <scope>NUCLEOTIDE SEQUENCE [LARGE SCALE GENOMIC DNA]</scope>
    <source>
        <strain evidence="16">LP-2024</strain>
        <tissue evidence="16">Aerial parts of the thallus</tissue>
    </source>
</reference>
<keyword evidence="11" id="KW-0333">Golgi apparatus</keyword>
<evidence type="ECO:0000256" key="13">
    <source>
        <dbReference type="ARBA" id="ARBA00023239"/>
    </source>
</evidence>
<keyword evidence="9" id="KW-1133">Transmembrane helix</keyword>
<dbReference type="GO" id="GO:0048040">
    <property type="term" value="F:UDP-glucuronate decarboxylase activity"/>
    <property type="evidence" value="ECO:0007669"/>
    <property type="project" value="UniProtKB-EC"/>
</dbReference>
<dbReference type="FunFam" id="3.40.50.720:FF:000073">
    <property type="entry name" value="UDP-glucuronic acid decarboxylase 2"/>
    <property type="match status" value="1"/>
</dbReference>
<comment type="similarity">
    <text evidence="4">Belongs to the NAD(P)-dependent epimerase/dehydratase family. UDP-glucuronic acid decarboxylase subfamily.</text>
</comment>
<evidence type="ECO:0000256" key="7">
    <source>
        <dbReference type="ARBA" id="ARBA00022793"/>
    </source>
</evidence>
<keyword evidence="13" id="KW-0456">Lyase</keyword>
<protein>
    <recommendedName>
        <fullName evidence="5">UDP-glucuronate decarboxylase</fullName>
        <ecNumber evidence="5">4.1.1.35</ecNumber>
    </recommendedName>
</protein>
<evidence type="ECO:0000256" key="14">
    <source>
        <dbReference type="ARBA" id="ARBA00025005"/>
    </source>
</evidence>
<evidence type="ECO:0000256" key="11">
    <source>
        <dbReference type="ARBA" id="ARBA00023034"/>
    </source>
</evidence>
<comment type="pathway">
    <text evidence="3">Nucleotide-sugar biosynthesis; UDP-alpha-D-xylose biosynthesis; UDP-alpha-D-xylose from UDP-alpha-D-glucuronate: step 1/1.</text>
</comment>
<keyword evidence="8" id="KW-0735">Signal-anchor</keyword>
<dbReference type="InterPro" id="IPR036291">
    <property type="entry name" value="NAD(P)-bd_dom_sf"/>
</dbReference>
<dbReference type="FunFam" id="3.40.50.720:FF:000044">
    <property type="entry name" value="UDP-glucuronic acid decarboxylase 1"/>
    <property type="match status" value="1"/>
</dbReference>
<dbReference type="Proteomes" id="UP001633002">
    <property type="component" value="Unassembled WGS sequence"/>
</dbReference>
<dbReference type="Pfam" id="PF16363">
    <property type="entry name" value="GDP_Man_Dehyd"/>
    <property type="match status" value="1"/>
</dbReference>
<proteinExistence type="inferred from homology"/>
<keyword evidence="12" id="KW-0472">Membrane</keyword>
<dbReference type="GO" id="GO:0042732">
    <property type="term" value="P:D-xylose metabolic process"/>
    <property type="evidence" value="ECO:0007669"/>
    <property type="project" value="UniProtKB-ARBA"/>
</dbReference>
<feature type="domain" description="NAD(P)-binding" evidence="15">
    <location>
        <begin position="159"/>
        <end position="451"/>
    </location>
</feature>
<comment type="cofactor">
    <cofactor evidence="1">
        <name>NAD(+)</name>
        <dbReference type="ChEBI" id="CHEBI:57540"/>
    </cofactor>
</comment>
<dbReference type="SUPFAM" id="SSF51735">
    <property type="entry name" value="NAD(P)-binding Rossmann-fold domains"/>
    <property type="match status" value="1"/>
</dbReference>
<evidence type="ECO:0000256" key="10">
    <source>
        <dbReference type="ARBA" id="ARBA00023027"/>
    </source>
</evidence>
<keyword evidence="17" id="KW-1185">Reference proteome</keyword>
<evidence type="ECO:0000313" key="16">
    <source>
        <dbReference type="EMBL" id="KAL3695450.1"/>
    </source>
</evidence>
<evidence type="ECO:0000256" key="12">
    <source>
        <dbReference type="ARBA" id="ARBA00023136"/>
    </source>
</evidence>
<dbReference type="PANTHER" id="PTHR43078:SF6">
    <property type="entry name" value="UDP-GLUCURONIC ACID DECARBOXYLASE 1"/>
    <property type="match status" value="1"/>
</dbReference>
<evidence type="ECO:0000256" key="9">
    <source>
        <dbReference type="ARBA" id="ARBA00022989"/>
    </source>
</evidence>
<evidence type="ECO:0000313" key="17">
    <source>
        <dbReference type="Proteomes" id="UP001633002"/>
    </source>
</evidence>
<evidence type="ECO:0000259" key="15">
    <source>
        <dbReference type="Pfam" id="PF16363"/>
    </source>
</evidence>
<comment type="subcellular location">
    <subcellularLocation>
        <location evidence="2">Golgi apparatus</location>
        <location evidence="2">Golgi stack membrane</location>
        <topology evidence="2">Single-pass type II membrane protein</topology>
    </subcellularLocation>
</comment>
<keyword evidence="6" id="KW-0812">Transmembrane</keyword>
<gene>
    <name evidence="16" type="ORF">R1sor_009526</name>
</gene>
<sequence length="471" mass="52729">MSPTEAIWGLNYGCRGDWAAGPLSAEEVVVASGRSFVHLKSGMISTMSMNHRRHDAESPQVPEAYSPKPSKSWTSVRPIDYLLREQRLVFILLGMGIASCYFLFQPDRMFAADHHPGYDGHRISLETPTIPVVRSNPMITSSGGKIPLGLKRKALRVVVTGGAGFVGSHLVDRLMERGDQVIVVDNFFTGRKENLRAHFGNPSFELIRHDVVEPILLEVDQIYHLACPASPVHYKHNPVKTIKTNVMGTLNMLGLAKRVGARFLLTSTSEVYGDPLEHPQKEEYWGNVNPIGVRSCYDEGKRTAETLTMDYHRGDHVEVRIARIFNTYGPRMCIDDGRVVSNFVAQALRKEPMTVYGDGKQTRSFQFVSDLVEGLMRLMEGDHIGPFNLGNPGEFTMLELAEVVKEVIDPTAKIAFHPNTADDPHMRKPDISKAKELLGWEPKIALKDGLPLMVEDFRQRVFGDIQEKIDP</sequence>
<dbReference type="AlphaFoldDB" id="A0ABD3HZC3"/>
<dbReference type="InterPro" id="IPR044516">
    <property type="entry name" value="UXS-like"/>
</dbReference>